<reference evidence="4" key="1">
    <citation type="submission" date="2016-11" db="EMBL/GenBank/DDBJ databases">
        <authorList>
            <person name="Jaros S."/>
            <person name="Januszkiewicz K."/>
            <person name="Wedrychowicz H."/>
        </authorList>
    </citation>
    <scope>NUCLEOTIDE SEQUENCE [LARGE SCALE GENOMIC DNA]</scope>
    <source>
        <strain evidence="4">DSM 19859</strain>
    </source>
</reference>
<dbReference type="GO" id="GO:0006567">
    <property type="term" value="P:L-threonine catabolic process"/>
    <property type="evidence" value="ECO:0007669"/>
    <property type="project" value="TreeGrafter"/>
</dbReference>
<gene>
    <name evidence="3" type="ORF">DSM01_2115</name>
    <name evidence="4" type="ORF">SAMN04487999_0360</name>
</gene>
<dbReference type="PANTHER" id="PTHR42687:SF1">
    <property type="entry name" value="L-THREONINE 3-DEHYDROGENASE, MITOCHONDRIAL"/>
    <property type="match status" value="1"/>
</dbReference>
<evidence type="ECO:0000313" key="6">
    <source>
        <dbReference type="Proteomes" id="UP000290037"/>
    </source>
</evidence>
<dbReference type="EMBL" id="FQXT01000001">
    <property type="protein sequence ID" value="SHH50317.1"/>
    <property type="molecule type" value="Genomic_DNA"/>
</dbReference>
<dbReference type="InterPro" id="IPR001509">
    <property type="entry name" value="Epimerase_deHydtase"/>
</dbReference>
<accession>A0A1M5THU7</accession>
<dbReference type="AlphaFoldDB" id="A0A1M5THU7"/>
<sequence length="320" mass="36303">MSTHKLLITGAFGQLGTALTEALIYKYGSDAVIASDLKVRDDFDCETLELDATNLEAIDEVVRKYRVTQIYHLAAVLSAKGEQQPLRTWDLNNSTFFNVLEAARLNDVQKVFFPSSIAVFGPDARQENVAQDFALNPTTVYGISKVAGEHWARYYNTKYGMDVRCLRYPGLISYQSLPGGGTTDYAVDIFHKAINNEEFVCYLKPDTQLPMLYMDDAIDATIRMMEASKRDIKTVGYNIQGVSFSPEIIAAEIKKTFPDFEISYQPDSRQQIAESWPISLDDACARDEWGWEPSFDLKRLTEEMIYRLELKKNRNLSVFA</sequence>
<protein>
    <submittedName>
        <fullName evidence="4">Nucleoside-diphosphate-sugar epimerase</fullName>
    </submittedName>
</protein>
<keyword evidence="6" id="KW-1185">Reference proteome</keyword>
<proteinExistence type="inferred from homology"/>
<evidence type="ECO:0000313" key="5">
    <source>
        <dbReference type="Proteomes" id="UP000184240"/>
    </source>
</evidence>
<dbReference type="OrthoDB" id="9779902at2"/>
<dbReference type="Gene3D" id="3.40.50.720">
    <property type="entry name" value="NAD(P)-binding Rossmann-like Domain"/>
    <property type="match status" value="1"/>
</dbReference>
<name>A0A1M5THU7_9FLAO</name>
<dbReference type="GO" id="GO:0008743">
    <property type="term" value="F:L-threonine 3-dehydrogenase activity"/>
    <property type="evidence" value="ECO:0007669"/>
    <property type="project" value="TreeGrafter"/>
</dbReference>
<dbReference type="InterPro" id="IPR051225">
    <property type="entry name" value="NAD(P)_epim/dehydratase"/>
</dbReference>
<dbReference type="PANTHER" id="PTHR42687">
    <property type="entry name" value="L-THREONINE 3-DEHYDROGENASE"/>
    <property type="match status" value="1"/>
</dbReference>
<dbReference type="SUPFAM" id="SSF51735">
    <property type="entry name" value="NAD(P)-binding Rossmann-fold domains"/>
    <property type="match status" value="1"/>
</dbReference>
<dbReference type="Proteomes" id="UP000290037">
    <property type="component" value="Unassembled WGS sequence"/>
</dbReference>
<dbReference type="Proteomes" id="UP000184240">
    <property type="component" value="Unassembled WGS sequence"/>
</dbReference>
<organism evidence="4 5">
    <name type="scientific">Leeuwenhoekiella palythoae</name>
    <dbReference type="NCBI Taxonomy" id="573501"/>
    <lineage>
        <taxon>Bacteria</taxon>
        <taxon>Pseudomonadati</taxon>
        <taxon>Bacteroidota</taxon>
        <taxon>Flavobacteriia</taxon>
        <taxon>Flavobacteriales</taxon>
        <taxon>Flavobacteriaceae</taxon>
        <taxon>Leeuwenhoekiella</taxon>
    </lineage>
</organism>
<evidence type="ECO:0000256" key="1">
    <source>
        <dbReference type="ARBA" id="ARBA00007637"/>
    </source>
</evidence>
<dbReference type="EMBL" id="QOVN01000004">
    <property type="protein sequence ID" value="RXG28654.1"/>
    <property type="molecule type" value="Genomic_DNA"/>
</dbReference>
<feature type="domain" description="NAD-dependent epimerase/dehydratase" evidence="2">
    <location>
        <begin position="7"/>
        <end position="238"/>
    </location>
</feature>
<evidence type="ECO:0000313" key="3">
    <source>
        <dbReference type="EMBL" id="RXG28654.1"/>
    </source>
</evidence>
<reference evidence="5" key="2">
    <citation type="submission" date="2016-11" db="EMBL/GenBank/DDBJ databases">
        <authorList>
            <person name="Varghese N."/>
            <person name="Submissions S."/>
        </authorList>
    </citation>
    <scope>NUCLEOTIDE SEQUENCE [LARGE SCALE GENOMIC DNA]</scope>
    <source>
        <strain evidence="5">DSM 19859</strain>
    </source>
</reference>
<dbReference type="InterPro" id="IPR036291">
    <property type="entry name" value="NAD(P)-bd_dom_sf"/>
</dbReference>
<evidence type="ECO:0000313" key="4">
    <source>
        <dbReference type="EMBL" id="SHH50317.1"/>
    </source>
</evidence>
<reference evidence="3 6" key="3">
    <citation type="submission" date="2018-07" db="EMBL/GenBank/DDBJ databases">
        <title>Leeuwenhoekiella genomics.</title>
        <authorList>
            <person name="Tahon G."/>
            <person name="Willems A."/>
        </authorList>
    </citation>
    <scope>NUCLEOTIDE SEQUENCE [LARGE SCALE GENOMIC DNA]</scope>
    <source>
        <strain evidence="3 6">LMG 24856</strain>
    </source>
</reference>
<comment type="similarity">
    <text evidence="1">Belongs to the NAD(P)-dependent epimerase/dehydratase family.</text>
</comment>
<dbReference type="RefSeq" id="WP_072979720.1">
    <property type="nucleotide sequence ID" value="NZ_CAXPJH010000006.1"/>
</dbReference>
<dbReference type="Pfam" id="PF01370">
    <property type="entry name" value="Epimerase"/>
    <property type="match status" value="1"/>
</dbReference>
<evidence type="ECO:0000259" key="2">
    <source>
        <dbReference type="Pfam" id="PF01370"/>
    </source>
</evidence>
<dbReference type="STRING" id="573501.SAMN04487999_0360"/>